<feature type="region of interest" description="Disordered" evidence="1">
    <location>
        <begin position="1"/>
        <end position="66"/>
    </location>
</feature>
<evidence type="ECO:0000313" key="3">
    <source>
        <dbReference type="Proteomes" id="UP001371456"/>
    </source>
</evidence>
<dbReference type="AlphaFoldDB" id="A0AAN8YIK9"/>
<keyword evidence="3" id="KW-1185">Reference proteome</keyword>
<name>A0AAN8YIK9_SOLBU</name>
<dbReference type="Proteomes" id="UP001371456">
    <property type="component" value="Unassembled WGS sequence"/>
</dbReference>
<feature type="compositionally biased region" description="Basic and acidic residues" evidence="1">
    <location>
        <begin position="44"/>
        <end position="65"/>
    </location>
</feature>
<evidence type="ECO:0000256" key="1">
    <source>
        <dbReference type="SAM" id="MobiDB-lite"/>
    </source>
</evidence>
<gene>
    <name evidence="2" type="ORF">RDI58_007130</name>
</gene>
<organism evidence="2 3">
    <name type="scientific">Solanum bulbocastanum</name>
    <name type="common">Wild potato</name>
    <dbReference type="NCBI Taxonomy" id="147425"/>
    <lineage>
        <taxon>Eukaryota</taxon>
        <taxon>Viridiplantae</taxon>
        <taxon>Streptophyta</taxon>
        <taxon>Embryophyta</taxon>
        <taxon>Tracheophyta</taxon>
        <taxon>Spermatophyta</taxon>
        <taxon>Magnoliopsida</taxon>
        <taxon>eudicotyledons</taxon>
        <taxon>Gunneridae</taxon>
        <taxon>Pentapetalae</taxon>
        <taxon>asterids</taxon>
        <taxon>lamiids</taxon>
        <taxon>Solanales</taxon>
        <taxon>Solanaceae</taxon>
        <taxon>Solanoideae</taxon>
        <taxon>Solaneae</taxon>
        <taxon>Solanum</taxon>
    </lineage>
</organism>
<accession>A0AAN8YIK9</accession>
<proteinExistence type="predicted"/>
<evidence type="ECO:0000313" key="2">
    <source>
        <dbReference type="EMBL" id="KAK6793677.1"/>
    </source>
</evidence>
<protein>
    <submittedName>
        <fullName evidence="2">Uncharacterized protein</fullName>
    </submittedName>
</protein>
<feature type="compositionally biased region" description="Basic and acidic residues" evidence="1">
    <location>
        <begin position="16"/>
        <end position="31"/>
    </location>
</feature>
<comment type="caution">
    <text evidence="2">The sequence shown here is derived from an EMBL/GenBank/DDBJ whole genome shotgun (WGS) entry which is preliminary data.</text>
</comment>
<reference evidence="2 3" key="1">
    <citation type="submission" date="2024-02" db="EMBL/GenBank/DDBJ databases">
        <title>de novo genome assembly of Solanum bulbocastanum strain 11H21.</title>
        <authorList>
            <person name="Hosaka A.J."/>
        </authorList>
    </citation>
    <scope>NUCLEOTIDE SEQUENCE [LARGE SCALE GENOMIC DNA]</scope>
    <source>
        <tissue evidence="2">Young leaves</tissue>
    </source>
</reference>
<sequence>MMLDTTVVVDDNAEQQDERTEPQQEHLRRGGTDYVVYRRRKNQNHAEKQQSDIDDQNKEENDNNKKMIIIPADTQVMEGEMELHARYPEPLQITESFDEIAALENHDSQEMLELENTNIETALGPVLNGKSDPMAKLHELVSHQCLHEEPAILSTEVTITEKGSEVEDREEEENDSNIQQINTETGLSPTVASKLKKVRIFDVQMISSRTWKMFVVILLVGGAIWGRDCHVAGAHLDLQGCWKQ</sequence>
<dbReference type="EMBL" id="JBANQN010000003">
    <property type="protein sequence ID" value="KAK6793677.1"/>
    <property type="molecule type" value="Genomic_DNA"/>
</dbReference>